<keyword evidence="4" id="KW-1185">Reference proteome</keyword>
<dbReference type="KEGG" id="vpy:HZI73_00160"/>
<gene>
    <name evidence="3" type="ORF">HZI73_00160</name>
</gene>
<evidence type="ECO:0000256" key="2">
    <source>
        <dbReference type="HAMAP-Rule" id="MF_00489"/>
    </source>
</evidence>
<proteinExistence type="inferred from homology"/>
<dbReference type="PANTHER" id="PTHR35146:SF1">
    <property type="entry name" value="UPF0178 PROTEIN YAII"/>
    <property type="match status" value="1"/>
</dbReference>
<evidence type="ECO:0000256" key="1">
    <source>
        <dbReference type="ARBA" id="ARBA00008522"/>
    </source>
</evidence>
<name>A0A8J8SEW9_9FIRM</name>
<dbReference type="AlphaFoldDB" id="A0A8J8SEW9"/>
<dbReference type="EMBL" id="CP058649">
    <property type="protein sequence ID" value="QUI20817.1"/>
    <property type="molecule type" value="Genomic_DNA"/>
</dbReference>
<evidence type="ECO:0000313" key="4">
    <source>
        <dbReference type="Proteomes" id="UP000683246"/>
    </source>
</evidence>
<evidence type="ECO:0000313" key="3">
    <source>
        <dbReference type="EMBL" id="QUI20817.1"/>
    </source>
</evidence>
<protein>
    <recommendedName>
        <fullName evidence="2">UPF0178 protein HZI73_00160</fullName>
    </recommendedName>
</protein>
<dbReference type="PANTHER" id="PTHR35146">
    <property type="entry name" value="UPF0178 PROTEIN YAII"/>
    <property type="match status" value="1"/>
</dbReference>
<sequence>MRILVDGDACPVKEIIIRVAKAYGIPVDMYIDSSHYFQDDYCRTIIIGKGKDAVDFALISRAARGDLIITGDYGVATMALSKGAYCIHPNGFIYSNDNMDRLLMERHLSAKARKAKKSYTKMKKRSVEQDRLFEQKLIGLLENHKN</sequence>
<comment type="similarity">
    <text evidence="1 2">Belongs to the UPF0178 family.</text>
</comment>
<dbReference type="NCBIfam" id="NF001095">
    <property type="entry name" value="PRK00124.1"/>
    <property type="match status" value="1"/>
</dbReference>
<reference evidence="3" key="1">
    <citation type="submission" date="2020-07" db="EMBL/GenBank/DDBJ databases">
        <title>Vallitalea pronyensis genome.</title>
        <authorList>
            <person name="Postec A."/>
        </authorList>
    </citation>
    <scope>NUCLEOTIDE SEQUENCE</scope>
    <source>
        <strain evidence="3">FatNI3</strain>
    </source>
</reference>
<dbReference type="Pfam" id="PF02639">
    <property type="entry name" value="DUF188"/>
    <property type="match status" value="1"/>
</dbReference>
<dbReference type="InterPro" id="IPR003791">
    <property type="entry name" value="UPF0178"/>
</dbReference>
<dbReference type="Proteomes" id="UP000683246">
    <property type="component" value="Chromosome"/>
</dbReference>
<dbReference type="RefSeq" id="WP_212696275.1">
    <property type="nucleotide sequence ID" value="NZ_CP058649.1"/>
</dbReference>
<accession>A0A8J8SEW9</accession>
<organism evidence="3 4">
    <name type="scientific">Vallitalea pronyensis</name>
    <dbReference type="NCBI Taxonomy" id="1348613"/>
    <lineage>
        <taxon>Bacteria</taxon>
        <taxon>Bacillati</taxon>
        <taxon>Bacillota</taxon>
        <taxon>Clostridia</taxon>
        <taxon>Lachnospirales</taxon>
        <taxon>Vallitaleaceae</taxon>
        <taxon>Vallitalea</taxon>
    </lineage>
</organism>
<dbReference type="HAMAP" id="MF_00489">
    <property type="entry name" value="UPF0178"/>
    <property type="match status" value="1"/>
</dbReference>